<dbReference type="EMBL" id="SWKV01000083">
    <property type="protein sequence ID" value="KAF3033325.1"/>
    <property type="molecule type" value="Genomic_DNA"/>
</dbReference>
<dbReference type="PANTHER" id="PTHR46411">
    <property type="entry name" value="FAMILY ATPASE, PUTATIVE-RELATED"/>
    <property type="match status" value="1"/>
</dbReference>
<evidence type="ECO:0000313" key="4">
    <source>
        <dbReference type="EMBL" id="KAF3033325.1"/>
    </source>
</evidence>
<feature type="compositionally biased region" description="Polar residues" evidence="2">
    <location>
        <begin position="23"/>
        <end position="37"/>
    </location>
</feature>
<dbReference type="AlphaFoldDB" id="A0A9P5BWP7"/>
<feature type="coiled-coil region" evidence="1">
    <location>
        <begin position="272"/>
        <end position="299"/>
    </location>
</feature>
<feature type="domain" description="AAA+ ATPase lid" evidence="3">
    <location>
        <begin position="739"/>
        <end position="826"/>
    </location>
</feature>
<keyword evidence="1" id="KW-0175">Coiled coil</keyword>
<accession>A0A9P5BWP7</accession>
<proteinExistence type="predicted"/>
<organism evidence="4 5">
    <name type="scientific">Didymella heteroderae</name>
    <dbReference type="NCBI Taxonomy" id="1769908"/>
    <lineage>
        <taxon>Eukaryota</taxon>
        <taxon>Fungi</taxon>
        <taxon>Dikarya</taxon>
        <taxon>Ascomycota</taxon>
        <taxon>Pezizomycotina</taxon>
        <taxon>Dothideomycetes</taxon>
        <taxon>Pleosporomycetidae</taxon>
        <taxon>Pleosporales</taxon>
        <taxon>Pleosporineae</taxon>
        <taxon>Didymellaceae</taxon>
        <taxon>Didymella</taxon>
    </lineage>
</organism>
<reference evidence="4" key="1">
    <citation type="submission" date="2019-04" db="EMBL/GenBank/DDBJ databases">
        <title>Sequencing of skin fungus with MAO and IRED activity.</title>
        <authorList>
            <person name="Marsaioli A.J."/>
            <person name="Bonatto J.M.C."/>
            <person name="Reis Junior O."/>
        </authorList>
    </citation>
    <scope>NUCLEOTIDE SEQUENCE</scope>
    <source>
        <strain evidence="4">28M1</strain>
    </source>
</reference>
<protein>
    <recommendedName>
        <fullName evidence="3">AAA+ ATPase lid domain-containing protein</fullName>
    </recommendedName>
</protein>
<feature type="compositionally biased region" description="Polar residues" evidence="2">
    <location>
        <begin position="105"/>
        <end position="117"/>
    </location>
</feature>
<comment type="caution">
    <text evidence="4">The sequence shown here is derived from an EMBL/GenBank/DDBJ whole genome shotgun (WGS) entry which is preliminary data.</text>
</comment>
<feature type="compositionally biased region" description="Basic and acidic residues" evidence="2">
    <location>
        <begin position="137"/>
        <end position="169"/>
    </location>
</feature>
<dbReference type="Proteomes" id="UP000758155">
    <property type="component" value="Unassembled WGS sequence"/>
</dbReference>
<dbReference type="InterPro" id="IPR056599">
    <property type="entry name" value="AAA_lid_fung"/>
</dbReference>
<keyword evidence="5" id="KW-1185">Reference proteome</keyword>
<feature type="region of interest" description="Disordered" evidence="2">
    <location>
        <begin position="1"/>
        <end position="61"/>
    </location>
</feature>
<gene>
    <name evidence="4" type="ORF">E8E12_004781</name>
</gene>
<name>A0A9P5BWP7_9PLEO</name>
<feature type="region of interest" description="Disordered" evidence="2">
    <location>
        <begin position="86"/>
        <end position="254"/>
    </location>
</feature>
<feature type="compositionally biased region" description="Basic residues" evidence="2">
    <location>
        <begin position="237"/>
        <end position="246"/>
    </location>
</feature>
<evidence type="ECO:0000259" key="3">
    <source>
        <dbReference type="Pfam" id="PF23232"/>
    </source>
</evidence>
<evidence type="ECO:0000256" key="1">
    <source>
        <dbReference type="SAM" id="Coils"/>
    </source>
</evidence>
<evidence type="ECO:0000256" key="2">
    <source>
        <dbReference type="SAM" id="MobiDB-lite"/>
    </source>
</evidence>
<evidence type="ECO:0000313" key="5">
    <source>
        <dbReference type="Proteomes" id="UP000758155"/>
    </source>
</evidence>
<feature type="compositionally biased region" description="Basic and acidic residues" evidence="2">
    <location>
        <begin position="51"/>
        <end position="60"/>
    </location>
</feature>
<dbReference type="Pfam" id="PF23232">
    <property type="entry name" value="AAA_lid_13"/>
    <property type="match status" value="1"/>
</dbReference>
<dbReference type="PANTHER" id="PTHR46411:SF2">
    <property type="entry name" value="AAA+ ATPASE DOMAIN-CONTAINING PROTEIN"/>
    <property type="match status" value="1"/>
</dbReference>
<dbReference type="OrthoDB" id="10042665at2759"/>
<sequence>MKRRNVVPPAPPSAPTSAHNKNDNTGISNNTTSQLSSKAHDSARSRRSQKRREEKWDADSLHALQGYSALSRDDITGAEVDWKHLTQGNQRYNEADSADPESDTTSDGNPSISSRVTTKGARRQSLIYVESVPSSKRRLDGRDRMVTEYDRQESDARQRIRRSSRDALRRPPIQITEDGSVRIHTASRESTRSPELPHSLRNARSARADDYESYSDSPYEPSIGSIPVPTRSEQRYTKARRHRNLPTKKPVPREAAPGLLPLVYAPRDRSTTEDVLVELEALRAENERLRRETEHLEEPHVPVPPAVLAYTSKVFYSINRTLYLDEPRWEPAESGSVVLQANNPIRNINWYLDQHPEIAFALYREYSEKPPANRKKLETADGTLRKPEPVYEFLSLIASEMVEAVDEFVQKVPDFGEYFPFFDPERNIRAPYLFMYYSLPYIATVLPTLDTSSQNLVKQLAETLEKSHGYEYQSARLQAEKGKVARHLIRYLIRPGDVLVDNANTESQAYVATGWIEGPEVAVEESDDEELDNIRRKRIPRYGPHANSANNRATITYSWEIPAWYWLFDGVFQKTEIMLTLNMSVGYEEEFVNIKDLNFCPIDHAAKGTRELLQKRGETFWSLRNKRFVSYSRSNDEELNNIEDRFMVDTNAYKTLHPRADLSTVDLRDSLGPQRMARNQPLDGNALLVFEPTVMAYNLQEKSWRMLFVDRINNIKVGTFDEAFKSRIQLALHYDNLGEIERRKIWQNFANRIKTLDHEHGLDIADIERSIGDLSKEVLNGREIRNAITIARQLAHFRKESFRSDHLKHAIAVGSRFGRYLRDLKMDMTEDTIKQVDGIRLSYTATPARLH</sequence>